<organism evidence="1 2">
    <name type="scientific">Nepenthes gracilis</name>
    <name type="common">Slender pitcher plant</name>
    <dbReference type="NCBI Taxonomy" id="150966"/>
    <lineage>
        <taxon>Eukaryota</taxon>
        <taxon>Viridiplantae</taxon>
        <taxon>Streptophyta</taxon>
        <taxon>Embryophyta</taxon>
        <taxon>Tracheophyta</taxon>
        <taxon>Spermatophyta</taxon>
        <taxon>Magnoliopsida</taxon>
        <taxon>eudicotyledons</taxon>
        <taxon>Gunneridae</taxon>
        <taxon>Pentapetalae</taxon>
        <taxon>Caryophyllales</taxon>
        <taxon>Nepenthaceae</taxon>
        <taxon>Nepenthes</taxon>
    </lineage>
</organism>
<accession>A0AAD3XTR4</accession>
<dbReference type="PANTHER" id="PTHR31439">
    <property type="entry name" value="EXPRESSED PROTEIN"/>
    <property type="match status" value="1"/>
</dbReference>
<sequence>MDTWLWISDLPSAAAWDESNSPLIYQLASSNSTAGARNQSMQLKAERRFMSSTETAITFSVEVEGFQPPHTAKKTLWLSDECPLSSDKPFLPLVLQLIREIIDRSPIGHDSVGARSKLEQLKREPIARMLETQSTESFSKFFNLIFLVRLFWLCACDAATEVGCLYFNSLLVPGIEQLSRDMRMPVLRTFLLSVGVDFELCVARAVGYISAKCLILKEMSAGLQLLTPSASNLGISYATEAHGLWVLKGYVPVQSMRCTRHNVPNDPFRIVDTKEAALRYVLAHQHLEAVVQFEYSVGFYDRYIQVSARIDNIRLHVVKLGFSSNDDMDYDGEVYFPSRIQVWVGPEIGSTCIAALCMRQLTANTDRYIKMRKSIQSSFNDTTTPRINVTEKRIKMKDWKLDVNSEGNVAIYDFILCDKKTGLEVYNMKPPVIRSNSGTEKSEDSTRKYYIKIDRSFTKSGRIIFGSDDCLEEVNWRLSREMEGSVLKWRIGCKAWVSYWPNQVESSYYHTRCIEWCHDVDLPLIPTPPCN</sequence>
<dbReference type="Proteomes" id="UP001279734">
    <property type="component" value="Unassembled WGS sequence"/>
</dbReference>
<evidence type="ECO:0000313" key="2">
    <source>
        <dbReference type="Proteomes" id="UP001279734"/>
    </source>
</evidence>
<reference evidence="1" key="1">
    <citation type="submission" date="2023-05" db="EMBL/GenBank/DDBJ databases">
        <title>Nepenthes gracilis genome sequencing.</title>
        <authorList>
            <person name="Fukushima K."/>
        </authorList>
    </citation>
    <scope>NUCLEOTIDE SEQUENCE</scope>
    <source>
        <strain evidence="1">SING2019-196</strain>
    </source>
</reference>
<dbReference type="EMBL" id="BSYO01000016">
    <property type="protein sequence ID" value="GMH16289.1"/>
    <property type="molecule type" value="Genomic_DNA"/>
</dbReference>
<keyword evidence="2" id="KW-1185">Reference proteome</keyword>
<gene>
    <name evidence="1" type="ORF">Nepgr_018130</name>
</gene>
<proteinExistence type="predicted"/>
<dbReference type="AlphaFoldDB" id="A0AAD3XTR4"/>
<comment type="caution">
    <text evidence="1">The sequence shown here is derived from an EMBL/GenBank/DDBJ whole genome shotgun (WGS) entry which is preliminary data.</text>
</comment>
<evidence type="ECO:0000313" key="1">
    <source>
        <dbReference type="EMBL" id="GMH16289.1"/>
    </source>
</evidence>
<protein>
    <submittedName>
        <fullName evidence="1">Uncharacterized protein</fullName>
    </submittedName>
</protein>
<name>A0AAD3XTR4_NEPGR</name>
<dbReference type="PANTHER" id="PTHR31439:SF7">
    <property type="entry name" value="EXPRESSED PROTEIN"/>
    <property type="match status" value="1"/>
</dbReference>